<sequence>MGFLEISRASLKMYFDGNPPANQFLCRAFLCRGRLETPPATGSISLYVFCMCLVSYRYHFIVFNASVLYLQTARPLLQPGRCRHLVPSLQQVVQSLEEVADQDYSWRAELMMQVSLRCSLACLSSISPVPIPCRGSAWLRLLYCCVVSCMNYVLSGICRVALLLELALLALQEKHQKVAANCLEELKSAEEAVSTRYSLETSGNIARLKEIDKLDQWLQTAVKEGDAQAMQTVCAMQWSFCLPLLQRNFRRHIKTPLLNVAHVLEDMQSMLLEMRSQVHSELAVIEEEEGRLESSLTHLQKAMLLDNGTQRERLSSAARRLQLRGTLYEAPARIEDKAFMLIDLQPQRKTDIRPILVSVGLLLAPDDFQIVVDADDASGSTYSISPPHVQFSVPLCPYPEFHLSERNLSLFCGCYRVKLWATLAKTARKREAWDVCRAACRFCLLYDDGRWKTSETEDDDRCGCKEEKSSAECLHHRSERSQTCVKDLLRLLAEIHFISAEVSHHVATIFLNDNILSSFRPLLSRDWIQALSSYATSSFLRAAELGAEIREPWVVENAAIYLWNYSSQLLAAGEYQCSCMIHNQIVIDVNTSSMIKRKGLITAVKCSVCIVLLMQCENEGVAAMTRVLVGVEMLRCNLNPRHMEFSVPGLSALVDMASECSWPDAMVELQVWCQLATFCPRASDHSLLLLCTENVLKLKDAAVKSLSNITLGSFLFKLKIFFLPWSQVLISLLLLLPPSSLDRSYAEKAENPALCLAAARQCWNSCQPLTQTPEERLWLREPLEKILIALVQSRPKQAHVMYPSTDAF</sequence>
<organism evidence="1 2">
    <name type="scientific">Mola mola</name>
    <name type="common">Ocean sunfish</name>
    <name type="synonym">Tetraodon mola</name>
    <dbReference type="NCBI Taxonomy" id="94237"/>
    <lineage>
        <taxon>Eukaryota</taxon>
        <taxon>Metazoa</taxon>
        <taxon>Chordata</taxon>
        <taxon>Craniata</taxon>
        <taxon>Vertebrata</taxon>
        <taxon>Euteleostomi</taxon>
        <taxon>Actinopterygii</taxon>
        <taxon>Neopterygii</taxon>
        <taxon>Teleostei</taxon>
        <taxon>Neoteleostei</taxon>
        <taxon>Acanthomorphata</taxon>
        <taxon>Eupercaria</taxon>
        <taxon>Tetraodontiformes</taxon>
        <taxon>Molidae</taxon>
        <taxon>Mola</taxon>
    </lineage>
</organism>
<dbReference type="PANTHER" id="PTHR15977:SF15">
    <property type="entry name" value="CILIA- AND FLAGELLA-ASSOCIATED PROTEIN 46"/>
    <property type="match status" value="1"/>
</dbReference>
<protein>
    <submittedName>
        <fullName evidence="1">Uncharacterized protein</fullName>
    </submittedName>
</protein>
<reference evidence="1" key="1">
    <citation type="submission" date="2025-08" db="UniProtKB">
        <authorList>
            <consortium name="Ensembl"/>
        </authorList>
    </citation>
    <scope>IDENTIFICATION</scope>
</reference>
<name>A0A3Q3W8A3_MOLML</name>
<dbReference type="GO" id="GO:0035082">
    <property type="term" value="P:axoneme assembly"/>
    <property type="evidence" value="ECO:0007669"/>
    <property type="project" value="InterPro"/>
</dbReference>
<proteinExistence type="predicted"/>
<accession>A0A3Q3W8A3</accession>
<dbReference type="Ensembl" id="ENSMMOT00000010766.1">
    <property type="protein sequence ID" value="ENSMMOP00000010583.1"/>
    <property type="gene ID" value="ENSMMOG00000008167.1"/>
</dbReference>
<dbReference type="STRING" id="94237.ENSMMOP00000010583"/>
<reference evidence="1" key="2">
    <citation type="submission" date="2025-09" db="UniProtKB">
        <authorList>
            <consortium name="Ensembl"/>
        </authorList>
    </citation>
    <scope>IDENTIFICATION</scope>
</reference>
<dbReference type="PANTHER" id="PTHR15977">
    <property type="entry name" value="CILIA- AND FLAGELLA-ASSOCIATED PROTEIN 46"/>
    <property type="match status" value="1"/>
</dbReference>
<dbReference type="InterPro" id="IPR039586">
    <property type="entry name" value="CFAP46"/>
</dbReference>
<dbReference type="Proteomes" id="UP000261620">
    <property type="component" value="Unplaced"/>
</dbReference>
<dbReference type="OMA" id="EIQEGWI"/>
<dbReference type="AlphaFoldDB" id="A0A3Q3W8A3"/>
<evidence type="ECO:0000313" key="2">
    <source>
        <dbReference type="Proteomes" id="UP000261620"/>
    </source>
</evidence>
<evidence type="ECO:0000313" key="1">
    <source>
        <dbReference type="Ensembl" id="ENSMMOP00000010583.1"/>
    </source>
</evidence>
<dbReference type="GO" id="GO:0060294">
    <property type="term" value="P:cilium movement involved in cell motility"/>
    <property type="evidence" value="ECO:0007669"/>
    <property type="project" value="InterPro"/>
</dbReference>
<keyword evidence="2" id="KW-1185">Reference proteome</keyword>